<evidence type="ECO:0000313" key="1">
    <source>
        <dbReference type="EMBL" id="KGF95746.1"/>
    </source>
</evidence>
<dbReference type="STRING" id="93057.EU95_1225"/>
<evidence type="ECO:0000313" key="2">
    <source>
        <dbReference type="Proteomes" id="UP000030355"/>
    </source>
</evidence>
<name>A0A0A2A4H7_PROMR</name>
<sequence length="79" mass="9562">MNKEVKKELFNRLADWIIDTEPNYPSFSECKLWIKKQNSQYVISKNDEKEILMLLTYLPMSQRMNNVLYAKYLDQIINK</sequence>
<organism evidence="1 2">
    <name type="scientific">Prochlorococcus marinus str. MIT 9201</name>
    <dbReference type="NCBI Taxonomy" id="93057"/>
    <lineage>
        <taxon>Bacteria</taxon>
        <taxon>Bacillati</taxon>
        <taxon>Cyanobacteriota</taxon>
        <taxon>Cyanophyceae</taxon>
        <taxon>Synechococcales</taxon>
        <taxon>Prochlorococcaceae</taxon>
        <taxon>Prochlorococcus</taxon>
    </lineage>
</organism>
<gene>
    <name evidence="1" type="ORF">EU95_1225</name>
</gene>
<dbReference type="AlphaFoldDB" id="A0A0A2A4H7"/>
<dbReference type="EMBL" id="JNAL01000013">
    <property type="protein sequence ID" value="KGF95746.1"/>
    <property type="molecule type" value="Genomic_DNA"/>
</dbReference>
<accession>A0A0A2A4H7</accession>
<proteinExistence type="predicted"/>
<dbReference type="RefSeq" id="WP_032522366.1">
    <property type="nucleotide sequence ID" value="NZ_CP138977.1"/>
</dbReference>
<dbReference type="Proteomes" id="UP000030355">
    <property type="component" value="Unassembled WGS sequence"/>
</dbReference>
<reference evidence="2" key="1">
    <citation type="journal article" date="2014" name="Sci. Data">
        <title>Genomes of diverse isolates of the marine cyanobacterium Prochlorococcus.</title>
        <authorList>
            <person name="Biller S."/>
            <person name="Berube P."/>
            <person name="Thompson J."/>
            <person name="Kelly L."/>
            <person name="Roggensack S."/>
            <person name="Awad L."/>
            <person name="Roache-Johnson K."/>
            <person name="Ding H."/>
            <person name="Giovannoni S.J."/>
            <person name="Moore L.R."/>
            <person name="Chisholm S.W."/>
        </authorList>
    </citation>
    <scope>NUCLEOTIDE SEQUENCE [LARGE SCALE GENOMIC DNA]</scope>
    <source>
        <strain evidence="2">MIT 9201</strain>
    </source>
</reference>
<comment type="caution">
    <text evidence="1">The sequence shown here is derived from an EMBL/GenBank/DDBJ whole genome shotgun (WGS) entry which is preliminary data.</text>
</comment>
<dbReference type="OrthoDB" id="541127at2"/>
<protein>
    <submittedName>
        <fullName evidence="1">Uncharacterized protein</fullName>
    </submittedName>
</protein>